<evidence type="ECO:0000313" key="4">
    <source>
        <dbReference type="Proteomes" id="UP000825729"/>
    </source>
</evidence>
<dbReference type="SMART" id="SM00271">
    <property type="entry name" value="DnaJ"/>
    <property type="match status" value="1"/>
</dbReference>
<dbReference type="Gene3D" id="1.25.40.10">
    <property type="entry name" value="Tetratricopeptide repeat domain"/>
    <property type="match status" value="2"/>
</dbReference>
<comment type="caution">
    <text evidence="3">The sequence shown here is derived from an EMBL/GenBank/DDBJ whole genome shotgun (WGS) entry which is preliminary data.</text>
</comment>
<evidence type="ECO:0000313" key="3">
    <source>
        <dbReference type="EMBL" id="KAG9446710.1"/>
    </source>
</evidence>
<feature type="region of interest" description="Disordered" evidence="1">
    <location>
        <begin position="826"/>
        <end position="868"/>
    </location>
</feature>
<dbReference type="PROSITE" id="PS50076">
    <property type="entry name" value="DNAJ_2"/>
    <property type="match status" value="1"/>
</dbReference>
<feature type="compositionally biased region" description="Polar residues" evidence="1">
    <location>
        <begin position="722"/>
        <end position="732"/>
    </location>
</feature>
<dbReference type="InterPro" id="IPR036869">
    <property type="entry name" value="J_dom_sf"/>
</dbReference>
<dbReference type="InterPro" id="IPR018253">
    <property type="entry name" value="DnaJ_domain_CS"/>
</dbReference>
<feature type="compositionally biased region" description="Basic and acidic residues" evidence="1">
    <location>
        <begin position="1430"/>
        <end position="1441"/>
    </location>
</feature>
<name>A0AAV7EF45_ARIFI</name>
<feature type="compositionally biased region" description="Basic and acidic residues" evidence="1">
    <location>
        <begin position="478"/>
        <end position="499"/>
    </location>
</feature>
<feature type="region of interest" description="Disordered" evidence="1">
    <location>
        <begin position="478"/>
        <end position="531"/>
    </location>
</feature>
<feature type="compositionally biased region" description="Polar residues" evidence="1">
    <location>
        <begin position="273"/>
        <end position="282"/>
    </location>
</feature>
<dbReference type="SUPFAM" id="SSF48452">
    <property type="entry name" value="TPR-like"/>
    <property type="match status" value="2"/>
</dbReference>
<feature type="domain" description="J" evidence="2">
    <location>
        <begin position="1329"/>
        <end position="1414"/>
    </location>
</feature>
<dbReference type="SMART" id="SM00028">
    <property type="entry name" value="TPR"/>
    <property type="match status" value="7"/>
</dbReference>
<dbReference type="Gene3D" id="1.10.287.110">
    <property type="entry name" value="DnaJ domain"/>
    <property type="match status" value="1"/>
</dbReference>
<feature type="compositionally biased region" description="Polar residues" evidence="1">
    <location>
        <begin position="510"/>
        <end position="526"/>
    </location>
</feature>
<dbReference type="InterPro" id="IPR011990">
    <property type="entry name" value="TPR-like_helical_dom_sf"/>
</dbReference>
<sequence>MSPAMVDVRSPVTESRIQSQQSRFINPNTKKGQSSSSSSSFSSFSSTLASGSSDNPVSERLKTETGPMGSPNQRNATGFYGYGVSTPPPPPPSKPERPSLSKPRLVKLRRHFVPHRAEQSPRSGTESRVYLSSNANGDGIVGETREAFQEWNPFSSVPGNCVGENSAPLKFGSAGGSAPFVFGAKKASGSGSSLNSKAGDVAQGVQSLSGLKFQDSNLNPEVVSPASQPSHVVNTADAMHSERLARSFQDDAQKLNTMTGASSSGVQPDGASCSESTEGPLNSRSFKFGKSVGDNGFIFGANHLSGSTSSTDMNNVFPQSVGQNDYSGGAAPGSNLTPGRLNKDYEDTLPSEIKKLNIEDKTRSANTFEFKQCKSSYVSKKPNPEEVLKTSAVASMEKSVQDELTKLNIGSKNAFQGKEEPEFSFTTDRKANMIPNAGKGFGADVFVFGRRGNTNGGVSGQNSTVSFDEKTDVKLSNDMKKLSVEEMRNDSEDIKDKDINPTPRDAGSSVLGSSKDNAQESSTCINSPEYMESGNFINRPFGGSTSGRPIPMPFIFQAGRKTNGLDMGDVPPVIPDANAKPSATAPSSASLPFSAPSLQSEANPLENTATSSTEYKENFVNMRHDLNVPGCDPQTPKHDGSYSFKENIHAGLHQNVVFSAKKGSKETLTKVKKRRGKLKSRTGLVHQKHFVSREGSSQESSEMSSPSYSPMDFSPYPEDTPTEQFSRETSLGSDDIVPPSVSMDAQSDQKLGSLREKSFVHGQPENESLPSQDKMTNFNNAVGVTGADTSGFNTESQSGVAKAMSGVEDTGGTSFTFAASIQGPSSTRRRHYRKKSWMKDARDSYTSTPNSEVHLTSPQQFSPFPSATVQGQSHRKEDVFISQKVEDKEPSIQQSVSAIVAQEACEKWRLRGNQAYANGNVSKAEDCYTEGVKCVSPKETSRSCVRALMLCYSNRAATRMAQGRMREALQDCMMAASIEPNFQRVQLRAATCYLALGEAEDALKHFKNCLPSGGDLSLDRKIVIEASDGLQKAKQVFACINQCSKLLQQRTSDNAVKALELTAGALLTSPYSECLIQMKAEALLMLRKYEEVAHLCEETMDSAEKNYAMCDSDTQSLKTSNRFKEYPARLWRWHLIAKCYFYLGKLEEALDFLQKHDTGGSTKDINKNLESASAFAGTIQELLRHKIAGNEAFQAGRHSEAVEHYSAALSCSVESRPFAAVCFCNRAAAYQALGQITDAIADCCLAIALDSNYPKAISRRATLHEMIRDYGQASSDLQRLLSLLERQSEDKVNQSRTLGRSASSMNDIRQAHARLATVEEETKKEVPLDMYLILGIESSAAAVEIKKAYRKAALRHHPDKAGQFLARSENGDDGLLKEVFDEVHKDADRLFKMIGEAYAVLSDPTKRLRYDAEEEIRIAQKKGGTPKSPVDVHNHPFDKSGIRRQWRNRWSESSRSHRY</sequence>
<dbReference type="SUPFAM" id="SSF46565">
    <property type="entry name" value="Chaperone J-domain"/>
    <property type="match status" value="1"/>
</dbReference>
<feature type="compositionally biased region" description="Polar residues" evidence="1">
    <location>
        <begin position="844"/>
        <end position="868"/>
    </location>
</feature>
<protein>
    <recommendedName>
        <fullName evidence="2">J domain-containing protein</fullName>
    </recommendedName>
</protein>
<evidence type="ECO:0000259" key="2">
    <source>
        <dbReference type="PROSITE" id="PS50076"/>
    </source>
</evidence>
<dbReference type="CDD" id="cd06257">
    <property type="entry name" value="DnaJ"/>
    <property type="match status" value="1"/>
</dbReference>
<dbReference type="InterPro" id="IPR001623">
    <property type="entry name" value="DnaJ_domain"/>
</dbReference>
<feature type="region of interest" description="Disordered" evidence="1">
    <location>
        <begin position="686"/>
        <end position="751"/>
    </location>
</feature>
<feature type="region of interest" description="Disordered" evidence="1">
    <location>
        <begin position="1"/>
        <end position="105"/>
    </location>
</feature>
<keyword evidence="4" id="KW-1185">Reference proteome</keyword>
<feature type="compositionally biased region" description="Low complexity" evidence="1">
    <location>
        <begin position="693"/>
        <end position="709"/>
    </location>
</feature>
<evidence type="ECO:0000256" key="1">
    <source>
        <dbReference type="SAM" id="MobiDB-lite"/>
    </source>
</evidence>
<feature type="region of interest" description="Disordered" evidence="1">
    <location>
        <begin position="258"/>
        <end position="282"/>
    </location>
</feature>
<proteinExistence type="predicted"/>
<dbReference type="PRINTS" id="PR00625">
    <property type="entry name" value="JDOMAIN"/>
</dbReference>
<accession>A0AAV7EF45</accession>
<dbReference type="Pfam" id="PF00226">
    <property type="entry name" value="DnaJ"/>
    <property type="match status" value="1"/>
</dbReference>
<organism evidence="3 4">
    <name type="scientific">Aristolochia fimbriata</name>
    <name type="common">White veined hardy Dutchman's pipe vine</name>
    <dbReference type="NCBI Taxonomy" id="158543"/>
    <lineage>
        <taxon>Eukaryota</taxon>
        <taxon>Viridiplantae</taxon>
        <taxon>Streptophyta</taxon>
        <taxon>Embryophyta</taxon>
        <taxon>Tracheophyta</taxon>
        <taxon>Spermatophyta</taxon>
        <taxon>Magnoliopsida</taxon>
        <taxon>Magnoliidae</taxon>
        <taxon>Piperales</taxon>
        <taxon>Aristolochiaceae</taxon>
        <taxon>Aristolochia</taxon>
    </lineage>
</organism>
<dbReference type="PANTHER" id="PTHR45181:SF4">
    <property type="entry name" value="HEAT SHOCK PROTEIN DNAJ WITH TETRATRICOPEPTIDE REPEAT-CONTAINING PROTEIN"/>
    <property type="match status" value="1"/>
</dbReference>
<dbReference type="EMBL" id="JAINDJ010000005">
    <property type="protein sequence ID" value="KAG9446710.1"/>
    <property type="molecule type" value="Genomic_DNA"/>
</dbReference>
<dbReference type="InterPro" id="IPR019734">
    <property type="entry name" value="TPR_rpt"/>
</dbReference>
<feature type="compositionally biased region" description="Basic and acidic residues" evidence="1">
    <location>
        <begin position="1449"/>
        <end position="1459"/>
    </location>
</feature>
<reference evidence="3 4" key="1">
    <citation type="submission" date="2021-07" db="EMBL/GenBank/DDBJ databases">
        <title>The Aristolochia fimbriata genome: insights into angiosperm evolution, floral development and chemical biosynthesis.</title>
        <authorList>
            <person name="Jiao Y."/>
        </authorList>
    </citation>
    <scope>NUCLEOTIDE SEQUENCE [LARGE SCALE GENOMIC DNA]</scope>
    <source>
        <strain evidence="3">IBCAS-2021</strain>
        <tissue evidence="3">Leaf</tissue>
    </source>
</reference>
<feature type="compositionally biased region" description="Basic residues" evidence="1">
    <location>
        <begin position="827"/>
        <end position="836"/>
    </location>
</feature>
<feature type="compositionally biased region" description="Low complexity" evidence="1">
    <location>
        <begin position="34"/>
        <end position="53"/>
    </location>
</feature>
<feature type="region of interest" description="Disordered" evidence="1">
    <location>
        <begin position="322"/>
        <end position="341"/>
    </location>
</feature>
<gene>
    <name evidence="3" type="ORF">H6P81_012838</name>
</gene>
<feature type="region of interest" description="Disordered" evidence="1">
    <location>
        <begin position="1421"/>
        <end position="1459"/>
    </location>
</feature>
<dbReference type="Proteomes" id="UP000825729">
    <property type="component" value="Unassembled WGS sequence"/>
</dbReference>
<feature type="compositionally biased region" description="Polar residues" evidence="1">
    <location>
        <begin position="12"/>
        <end position="33"/>
    </location>
</feature>
<dbReference type="PANTHER" id="PTHR45181">
    <property type="entry name" value="HEAT SHOCK PROTEIN DNAJ WITH TETRATRICOPEPTIDE REPEAT-CONTAINING PROTEIN"/>
    <property type="match status" value="1"/>
</dbReference>
<dbReference type="PROSITE" id="PS00636">
    <property type="entry name" value="DNAJ_1"/>
    <property type="match status" value="1"/>
</dbReference>